<dbReference type="KEGG" id="cnk:EG343_05765"/>
<keyword evidence="1" id="KW-0812">Transmembrane</keyword>
<dbReference type="Proteomes" id="UP000278288">
    <property type="component" value="Chromosome"/>
</dbReference>
<feature type="transmembrane region" description="Helical" evidence="1">
    <location>
        <begin position="12"/>
        <end position="31"/>
    </location>
</feature>
<dbReference type="AlphaFoldDB" id="A0AAD0YHT0"/>
<keyword evidence="1" id="KW-1133">Transmembrane helix</keyword>
<keyword evidence="3" id="KW-1185">Reference proteome</keyword>
<evidence type="ECO:0000313" key="3">
    <source>
        <dbReference type="Proteomes" id="UP000278288"/>
    </source>
</evidence>
<keyword evidence="1" id="KW-0472">Membrane</keyword>
<protein>
    <submittedName>
        <fullName evidence="2">Uncharacterized protein</fullName>
    </submittedName>
</protein>
<organism evidence="2 3">
    <name type="scientific">Chryseobacterium nakagawai</name>
    <dbReference type="NCBI Taxonomy" id="1241982"/>
    <lineage>
        <taxon>Bacteria</taxon>
        <taxon>Pseudomonadati</taxon>
        <taxon>Bacteroidota</taxon>
        <taxon>Flavobacteriia</taxon>
        <taxon>Flavobacteriales</taxon>
        <taxon>Weeksellaceae</taxon>
        <taxon>Chryseobacterium group</taxon>
        <taxon>Chryseobacterium</taxon>
    </lineage>
</organism>
<gene>
    <name evidence="2" type="ORF">EG343_05765</name>
</gene>
<accession>A0AAD0YHT0</accession>
<dbReference type="EMBL" id="CP033923">
    <property type="protein sequence ID" value="AZA90157.1"/>
    <property type="molecule type" value="Genomic_DNA"/>
</dbReference>
<reference evidence="2 3" key="1">
    <citation type="submission" date="2018-11" db="EMBL/GenBank/DDBJ databases">
        <title>Proposal to divide the Flavobacteriaceae and reorganize its genera based on Amino Acid Identity values calculated from whole genome sequences.</title>
        <authorList>
            <person name="Nicholson A.C."/>
            <person name="Gulvik C.A."/>
            <person name="Whitney A.M."/>
            <person name="Humrighouse B.W."/>
            <person name="Bell M."/>
            <person name="Holmes B."/>
            <person name="Steigerwalt A.G."/>
            <person name="Villarma A."/>
            <person name="Sheth M."/>
            <person name="Batra D."/>
            <person name="Pryor J."/>
            <person name="Bernardet J.-F."/>
            <person name="Hugo C."/>
            <person name="Kampfer P."/>
            <person name="Newman J."/>
            <person name="McQuiston J.R."/>
        </authorList>
    </citation>
    <scope>NUCLEOTIDE SEQUENCE [LARGE SCALE GENOMIC DNA]</scope>
    <source>
        <strain evidence="2 3">G0041</strain>
    </source>
</reference>
<proteinExistence type="predicted"/>
<name>A0AAD0YHT0_CHRNA</name>
<evidence type="ECO:0000256" key="1">
    <source>
        <dbReference type="SAM" id="Phobius"/>
    </source>
</evidence>
<sequence length="165" mass="18252">MNINMNDIRIKMTHYVLIVLMISSIITLVCCKESNKKSEQNITVHTETIRSVKVVSAGGELGFSSSTLINKDSIYYNRTVAANEAENLSYSKKVKPEDWKKLVAAIDHKLFGSAKDGKSVQPVDGIDTKIIVTTSAGAISKMNAYDDPAWKNIRDLAEGYSNSYK</sequence>
<evidence type="ECO:0000313" key="2">
    <source>
        <dbReference type="EMBL" id="AZA90157.1"/>
    </source>
</evidence>